<accession>A0A8C5BWP1</accession>
<keyword evidence="13" id="KW-0325">Glycoprotein</keyword>
<name>A0A8C5BWP1_GADMO</name>
<proteinExistence type="inferred from homology"/>
<dbReference type="SUPFAM" id="SSF52058">
    <property type="entry name" value="L domain-like"/>
    <property type="match status" value="1"/>
</dbReference>
<dbReference type="Pfam" id="PF00001">
    <property type="entry name" value="7tm_1"/>
    <property type="match status" value="1"/>
</dbReference>
<reference evidence="17" key="1">
    <citation type="submission" date="2025-08" db="UniProtKB">
        <authorList>
            <consortium name="Ensembl"/>
        </authorList>
    </citation>
    <scope>IDENTIFICATION</scope>
</reference>
<dbReference type="GO" id="GO:0004996">
    <property type="term" value="F:thyroid-stimulating hormone receptor activity"/>
    <property type="evidence" value="ECO:0007669"/>
    <property type="project" value="InterPro"/>
</dbReference>
<reference evidence="17" key="2">
    <citation type="submission" date="2025-09" db="UniProtKB">
        <authorList>
            <consortium name="Ensembl"/>
        </authorList>
    </citation>
    <scope>IDENTIFICATION</scope>
</reference>
<evidence type="ECO:0000256" key="15">
    <source>
        <dbReference type="RuleBase" id="RU361222"/>
    </source>
</evidence>
<dbReference type="PRINTS" id="PR00237">
    <property type="entry name" value="GPCRRHODOPSN"/>
</dbReference>
<dbReference type="Gene3D" id="3.80.10.10">
    <property type="entry name" value="Ribonuclease Inhibitor"/>
    <property type="match status" value="1"/>
</dbReference>
<dbReference type="PROSITE" id="PS50262">
    <property type="entry name" value="G_PROTEIN_RECEP_F1_2"/>
    <property type="match status" value="1"/>
</dbReference>
<keyword evidence="14 15" id="KW-0807">Transducer</keyword>
<dbReference type="Ensembl" id="ENSGMOT00000028784.1">
    <property type="protein sequence ID" value="ENSGMOP00000049992.1"/>
    <property type="gene ID" value="ENSGMOG00000007083.2"/>
</dbReference>
<dbReference type="AlphaFoldDB" id="A0A8C5BWP1"/>
<keyword evidence="6 15" id="KW-0732">Signal</keyword>
<evidence type="ECO:0000313" key="17">
    <source>
        <dbReference type="Ensembl" id="ENSGMOP00000049992.1"/>
    </source>
</evidence>
<feature type="signal peptide" evidence="15">
    <location>
        <begin position="1"/>
        <end position="20"/>
    </location>
</feature>
<dbReference type="Proteomes" id="UP000694546">
    <property type="component" value="Chromosome 5"/>
</dbReference>
<dbReference type="GO" id="GO:0008528">
    <property type="term" value="F:G protein-coupled peptide receptor activity"/>
    <property type="evidence" value="ECO:0007669"/>
    <property type="project" value="TreeGrafter"/>
</dbReference>
<comment type="function">
    <text evidence="15">Receptor for the thyroid-stimulating hormone (TSH) or thyrotropin. Also acts as a receptor for the heterodimeric glycoprotein hormone (GPHA2:GPHB5) or thyrostimulin. The activity of this receptor is mediated by G proteins which activate adenylate cyclase. Plays a central role in controlling thyroid cell metabolism.</text>
</comment>
<keyword evidence="9 15" id="KW-0297">G-protein coupled receptor</keyword>
<dbReference type="GO" id="GO:0007189">
    <property type="term" value="P:adenylate cyclase-activating G protein-coupled receptor signaling pathway"/>
    <property type="evidence" value="ECO:0007669"/>
    <property type="project" value="TreeGrafter"/>
</dbReference>
<feature type="domain" description="G-protein coupled receptors family 1 profile" evidence="16">
    <location>
        <begin position="385"/>
        <end position="631"/>
    </location>
</feature>
<dbReference type="GO" id="GO:0009755">
    <property type="term" value="P:hormone-mediated signaling pathway"/>
    <property type="evidence" value="ECO:0007669"/>
    <property type="project" value="TreeGrafter"/>
</dbReference>
<feature type="transmembrane region" description="Helical" evidence="15">
    <location>
        <begin position="373"/>
        <end position="394"/>
    </location>
</feature>
<dbReference type="InterPro" id="IPR017452">
    <property type="entry name" value="GPCR_Rhodpsn_7TM"/>
</dbReference>
<keyword evidence="12 15" id="KW-0675">Receptor</keyword>
<dbReference type="InterPro" id="IPR000276">
    <property type="entry name" value="GPCR_Rhodpsn"/>
</dbReference>
<dbReference type="PANTHER" id="PTHR24372">
    <property type="entry name" value="GLYCOPROTEIN HORMONE RECEPTOR"/>
    <property type="match status" value="1"/>
</dbReference>
<evidence type="ECO:0000256" key="3">
    <source>
        <dbReference type="ARBA" id="ARBA00022475"/>
    </source>
</evidence>
<dbReference type="InterPro" id="IPR002274">
    <property type="entry name" value="TSH_rcpt"/>
</dbReference>
<protein>
    <recommendedName>
        <fullName evidence="2 15">Thyrotropin receptor</fullName>
    </recommendedName>
</protein>
<sequence length="659" mass="73738">MGVCLFVCMCVCVCMHWCDCVCMCASVSLCLCVFLCVCACVSLFVCVSPFCRELRSLRKLSSIHPEAFQDLPHLQYLGVCFVWKAINCALYTFNVKLLILSCRVDLISIFSSREIVDNTLLEVIPANAFNGLSENYLTIMFNGNGLRRIQPYAFNESRLEEVYLNRNVDLETVDALAFSGVIHGPTLLDLSETRVTTLPSMGLGAVETFQAKNTWGLKQLPPLTAFLHLQSAELTFPSHCCGLSKLTRWRGQTEEVICNLTKTLGLRSPQGVSSRRFGRHTITQQEDFLHNSSLQTFANPYHHFLHPDLFRPSELWPNEGPYFVDLPTEPPEEGLDYALCSDPLAHQRAVACVPEPDALNPCEDVMSQGFLRMAVWAVSLLAILANLLVLLVLLTSRRRLSITRFLICHLAFADLCMGVYLLLIAAVDVYTRSHYYQHAVAWQTGAGCQLAGTLSVFSCELSVYTLTAITLQRWHAIYFAMSPERRLRLRHAAAAMLGGWLLCLTLALLPLVGVSSYQRVSVCLPMDVETAAARVYVVLVLSFNILAFTVVVACYLHIYCMVHNPRHQSSRHDASMAQRMAVLIFTNFLCVAPISFYGLSALHRPLITITDSKVLLVLFFPLNSCTQPFLYALLTRAFQWDAAAMLSRVGLWRPQAPLC</sequence>
<gene>
    <name evidence="15 17" type="primary">TSHR</name>
</gene>
<feature type="transmembrane region" description="Helical" evidence="15">
    <location>
        <begin position="492"/>
        <end position="513"/>
    </location>
</feature>
<comment type="similarity">
    <text evidence="15">Belongs to the G-protein coupled receptor 1 family. FSH/LSH/TSH subfamily.</text>
</comment>
<organism evidence="17 18">
    <name type="scientific">Gadus morhua</name>
    <name type="common">Atlantic cod</name>
    <dbReference type="NCBI Taxonomy" id="8049"/>
    <lineage>
        <taxon>Eukaryota</taxon>
        <taxon>Metazoa</taxon>
        <taxon>Chordata</taxon>
        <taxon>Craniata</taxon>
        <taxon>Vertebrata</taxon>
        <taxon>Euteleostomi</taxon>
        <taxon>Actinopterygii</taxon>
        <taxon>Neopterygii</taxon>
        <taxon>Teleostei</taxon>
        <taxon>Neoteleostei</taxon>
        <taxon>Acanthomorphata</taxon>
        <taxon>Zeiogadaria</taxon>
        <taxon>Gadariae</taxon>
        <taxon>Gadiformes</taxon>
        <taxon>Gadoidei</taxon>
        <taxon>Gadidae</taxon>
        <taxon>Gadus</taxon>
    </lineage>
</organism>
<evidence type="ECO:0000256" key="12">
    <source>
        <dbReference type="ARBA" id="ARBA00023170"/>
    </source>
</evidence>
<evidence type="ECO:0000256" key="2">
    <source>
        <dbReference type="ARBA" id="ARBA00017324"/>
    </source>
</evidence>
<evidence type="ECO:0000256" key="6">
    <source>
        <dbReference type="ARBA" id="ARBA00022729"/>
    </source>
</evidence>
<feature type="transmembrane region" description="Helical" evidence="15">
    <location>
        <begin position="533"/>
        <end position="559"/>
    </location>
</feature>
<evidence type="ECO:0000256" key="1">
    <source>
        <dbReference type="ARBA" id="ARBA00004554"/>
    </source>
</evidence>
<evidence type="ECO:0000256" key="14">
    <source>
        <dbReference type="ARBA" id="ARBA00023224"/>
    </source>
</evidence>
<keyword evidence="7" id="KW-0677">Repeat</keyword>
<feature type="transmembrane region" description="Helical" evidence="15">
    <location>
        <begin position="580"/>
        <end position="602"/>
    </location>
</feature>
<keyword evidence="3 15" id="KW-1003">Cell membrane</keyword>
<evidence type="ECO:0000256" key="8">
    <source>
        <dbReference type="ARBA" id="ARBA00022989"/>
    </source>
</evidence>
<dbReference type="PRINTS" id="PR01145">
    <property type="entry name" value="TSHRECEPTOR"/>
</dbReference>
<keyword evidence="8 15" id="KW-1133">Transmembrane helix</keyword>
<evidence type="ECO:0000313" key="18">
    <source>
        <dbReference type="Proteomes" id="UP000694546"/>
    </source>
</evidence>
<dbReference type="GO" id="GO:0016323">
    <property type="term" value="C:basolateral plasma membrane"/>
    <property type="evidence" value="ECO:0007669"/>
    <property type="project" value="UniProtKB-SubCell"/>
</dbReference>
<comment type="subcellular location">
    <subcellularLocation>
        <location evidence="1">Basolateral cell membrane</location>
        <topology evidence="1">Multi-pass membrane protein</topology>
    </subcellularLocation>
    <subcellularLocation>
        <location evidence="15">Cell membrane</location>
        <topology evidence="15">Multi-pass membrane protein</topology>
    </subcellularLocation>
</comment>
<evidence type="ECO:0000256" key="11">
    <source>
        <dbReference type="ARBA" id="ARBA00023157"/>
    </source>
</evidence>
<comment type="caution">
    <text evidence="15">Lacks conserved residue(s) required for the propagation of feature annotation.</text>
</comment>
<dbReference type="FunFam" id="1.20.1070.10:FF:000019">
    <property type="entry name" value="Lutropin-choriogonadotropic hormone receptor"/>
    <property type="match status" value="1"/>
</dbReference>
<feature type="transmembrane region" description="Helical" evidence="15">
    <location>
        <begin position="406"/>
        <end position="430"/>
    </location>
</feature>
<evidence type="ECO:0000256" key="7">
    <source>
        <dbReference type="ARBA" id="ARBA00022737"/>
    </source>
</evidence>
<dbReference type="PANTHER" id="PTHR24372:SF0">
    <property type="entry name" value="THYROTROPIN RECEPTOR"/>
    <property type="match status" value="1"/>
</dbReference>
<evidence type="ECO:0000256" key="4">
    <source>
        <dbReference type="ARBA" id="ARBA00022614"/>
    </source>
</evidence>
<feature type="chain" id="PRO_5034590321" description="Thyrotropin receptor" evidence="15">
    <location>
        <begin position="21"/>
        <end position="659"/>
    </location>
</feature>
<feature type="transmembrane region" description="Helical" evidence="15">
    <location>
        <begin position="28"/>
        <end position="52"/>
    </location>
</feature>
<evidence type="ECO:0000256" key="9">
    <source>
        <dbReference type="ARBA" id="ARBA00023040"/>
    </source>
</evidence>
<dbReference type="InterPro" id="IPR032675">
    <property type="entry name" value="LRR_dom_sf"/>
</dbReference>
<dbReference type="PRINTS" id="PR00373">
    <property type="entry name" value="GLYCHORMONER"/>
</dbReference>
<dbReference type="InterPro" id="IPR002131">
    <property type="entry name" value="Gphrmn_rcpt_fam"/>
</dbReference>
<keyword evidence="18" id="KW-1185">Reference proteome</keyword>
<keyword evidence="5 15" id="KW-0812">Transmembrane</keyword>
<dbReference type="Gene3D" id="1.20.1070.10">
    <property type="entry name" value="Rhodopsin 7-helix transmembrane proteins"/>
    <property type="match status" value="1"/>
</dbReference>
<dbReference type="GeneTree" id="ENSGT00940000156510"/>
<keyword evidence="4" id="KW-0433">Leucine-rich repeat</keyword>
<dbReference type="SUPFAM" id="SSF81321">
    <property type="entry name" value="Family A G protein-coupled receptor-like"/>
    <property type="match status" value="1"/>
</dbReference>
<keyword evidence="11" id="KW-1015">Disulfide bond</keyword>
<keyword evidence="10 15" id="KW-0472">Membrane</keyword>
<feature type="transmembrane region" description="Helical" evidence="15">
    <location>
        <begin position="614"/>
        <end position="634"/>
    </location>
</feature>
<evidence type="ECO:0000256" key="5">
    <source>
        <dbReference type="ARBA" id="ARBA00022692"/>
    </source>
</evidence>
<evidence type="ECO:0000259" key="16">
    <source>
        <dbReference type="PROSITE" id="PS50262"/>
    </source>
</evidence>
<evidence type="ECO:0000256" key="10">
    <source>
        <dbReference type="ARBA" id="ARBA00023136"/>
    </source>
</evidence>
<feature type="transmembrane region" description="Helical" evidence="15">
    <location>
        <begin position="450"/>
        <end position="471"/>
    </location>
</feature>
<evidence type="ECO:0000256" key="13">
    <source>
        <dbReference type="ARBA" id="ARBA00023180"/>
    </source>
</evidence>